<dbReference type="GO" id="GO:0005737">
    <property type="term" value="C:cytoplasm"/>
    <property type="evidence" value="ECO:0007669"/>
    <property type="project" value="UniProtKB-SubCell"/>
</dbReference>
<dbReference type="EMBL" id="CP013342">
    <property type="protein sequence ID" value="AMU95582.1"/>
    <property type="molecule type" value="Genomic_DNA"/>
</dbReference>
<evidence type="ECO:0000256" key="8">
    <source>
        <dbReference type="PIRNR" id="PIRNR003107"/>
    </source>
</evidence>
<dbReference type="Pfam" id="PF01895">
    <property type="entry name" value="PhoU"/>
    <property type="match status" value="2"/>
</dbReference>
<evidence type="ECO:0000256" key="1">
    <source>
        <dbReference type="ARBA" id="ARBA00004496"/>
    </source>
</evidence>
<evidence type="ECO:0000313" key="12">
    <source>
        <dbReference type="Proteomes" id="UP000076234"/>
    </source>
</evidence>
<evidence type="ECO:0000256" key="6">
    <source>
        <dbReference type="ARBA" id="ARBA00022592"/>
    </source>
</evidence>
<sequence>MAVVNDHTVKAFDEDINRLRGLISEMGGRAEQALLQAMTALSKGDLALAAQVVEGDKKIDALEAEVEQLTVQTIALRAPMADDLREMIAALKIVSVVERIGDYAKNIAKRVALMDQTRSIESIPVLMSMSAIVAELIHDALDSFAARDADLAVRVTVRDKNVDDFYNSIFRTLVTFMMENPKYITESAHLLFVAKNLERMGDHATNIAEMVYYVVTGERMEERERGETPEDSATAEKEQG</sequence>
<evidence type="ECO:0000259" key="10">
    <source>
        <dbReference type="Pfam" id="PF01895"/>
    </source>
</evidence>
<evidence type="ECO:0000256" key="5">
    <source>
        <dbReference type="ARBA" id="ARBA00022490"/>
    </source>
</evidence>
<comment type="function">
    <text evidence="7 8">Plays a role in the regulation of phosphate uptake.</text>
</comment>
<feature type="domain" description="PhoU" evidence="10">
    <location>
        <begin position="23"/>
        <end position="111"/>
    </location>
</feature>
<dbReference type="STRING" id="1219058.AOA14_13280"/>
<dbReference type="NCBIfam" id="TIGR02135">
    <property type="entry name" value="phoU_full"/>
    <property type="match status" value="1"/>
</dbReference>
<dbReference type="PIRSF" id="PIRSF003107">
    <property type="entry name" value="PhoU"/>
    <property type="match status" value="1"/>
</dbReference>
<evidence type="ECO:0000256" key="9">
    <source>
        <dbReference type="SAM" id="MobiDB-lite"/>
    </source>
</evidence>
<evidence type="ECO:0000313" key="11">
    <source>
        <dbReference type="EMBL" id="AMU95582.1"/>
    </source>
</evidence>
<dbReference type="InterPro" id="IPR028366">
    <property type="entry name" value="PhoU"/>
</dbReference>
<dbReference type="PANTHER" id="PTHR42930">
    <property type="entry name" value="PHOSPHATE-SPECIFIC TRANSPORT SYSTEM ACCESSORY PROTEIN PHOU"/>
    <property type="match status" value="1"/>
</dbReference>
<reference evidence="11 12" key="2">
    <citation type="journal article" date="2016" name="Genome Announc.">
        <title>Complete Genome Sequence of Sphingopyxis terrae Strain 203-1 (NBRC 111660), a Polyethylene Glycol Degrader.</title>
        <authorList>
            <person name="Ohtsubo Y."/>
            <person name="Nonoyama S."/>
            <person name="Nagata Y."/>
            <person name="Numata M."/>
            <person name="Tsuchikane K."/>
            <person name="Hosoyama A."/>
            <person name="Yamazoe A."/>
            <person name="Tsuda M."/>
            <person name="Fujita N."/>
            <person name="Kawai F."/>
        </authorList>
    </citation>
    <scope>NUCLEOTIDE SEQUENCE [LARGE SCALE GENOMIC DNA]</scope>
    <source>
        <strain evidence="11 12">203-1</strain>
    </source>
</reference>
<dbReference type="PANTHER" id="PTHR42930:SF3">
    <property type="entry name" value="PHOSPHATE-SPECIFIC TRANSPORT SYSTEM ACCESSORY PROTEIN PHOU"/>
    <property type="match status" value="1"/>
</dbReference>
<proteinExistence type="inferred from homology"/>
<dbReference type="Proteomes" id="UP000076234">
    <property type="component" value="Chromosome"/>
</dbReference>
<dbReference type="FunFam" id="1.20.58.220:FF:000004">
    <property type="entry name" value="Phosphate-specific transport system accessory protein PhoU"/>
    <property type="match status" value="1"/>
</dbReference>
<dbReference type="Gene3D" id="1.20.58.220">
    <property type="entry name" value="Phosphate transport system protein phou homolog 2, domain 2"/>
    <property type="match status" value="2"/>
</dbReference>
<reference evidence="12" key="1">
    <citation type="submission" date="2015-11" db="EMBL/GenBank/DDBJ databases">
        <title>Complete genome sequence of a polyethylene glycol-degrading strain Sphingopyxis terrae strain 203-1 (NBRC 15098).</title>
        <authorList>
            <person name="Yoshiyuki O."/>
            <person name="Shouta N."/>
            <person name="Nagata Y."/>
            <person name="Numata M."/>
            <person name="Tsuchikane K."/>
            <person name="Hosoyama A."/>
            <person name="Yamazoe A."/>
            <person name="Tsuda M."/>
            <person name="Fujita N."/>
            <person name="Kawai F."/>
        </authorList>
    </citation>
    <scope>NUCLEOTIDE SEQUENCE [LARGE SCALE GENOMIC DNA]</scope>
    <source>
        <strain evidence="12">203-1</strain>
    </source>
</reference>
<dbReference type="SUPFAM" id="SSF109755">
    <property type="entry name" value="PhoU-like"/>
    <property type="match status" value="1"/>
</dbReference>
<comment type="subunit">
    <text evidence="3 8">Homodimer.</text>
</comment>
<dbReference type="GO" id="GO:0030643">
    <property type="term" value="P:intracellular phosphate ion homeostasis"/>
    <property type="evidence" value="ECO:0007669"/>
    <property type="project" value="InterPro"/>
</dbReference>
<accession>A0A142W0T4</accession>
<gene>
    <name evidence="11" type="ORF">AOA14_13280</name>
</gene>
<evidence type="ECO:0000256" key="2">
    <source>
        <dbReference type="ARBA" id="ARBA00008107"/>
    </source>
</evidence>
<keyword evidence="4 8" id="KW-0813">Transport</keyword>
<dbReference type="GO" id="GO:0045936">
    <property type="term" value="P:negative regulation of phosphate metabolic process"/>
    <property type="evidence" value="ECO:0007669"/>
    <property type="project" value="InterPro"/>
</dbReference>
<evidence type="ECO:0000256" key="4">
    <source>
        <dbReference type="ARBA" id="ARBA00022448"/>
    </source>
</evidence>
<protein>
    <recommendedName>
        <fullName evidence="8">Phosphate-specific transport system accessory protein PhoU</fullName>
    </recommendedName>
</protein>
<keyword evidence="6 8" id="KW-0592">Phosphate transport</keyword>
<organism evidence="11 12">
    <name type="scientific">Sphingopyxis terrae subsp. terrae NBRC 15098</name>
    <dbReference type="NCBI Taxonomy" id="1219058"/>
    <lineage>
        <taxon>Bacteria</taxon>
        <taxon>Pseudomonadati</taxon>
        <taxon>Pseudomonadota</taxon>
        <taxon>Alphaproteobacteria</taxon>
        <taxon>Sphingomonadales</taxon>
        <taxon>Sphingomonadaceae</taxon>
        <taxon>Sphingopyxis</taxon>
    </lineage>
</organism>
<feature type="domain" description="PhoU" evidence="10">
    <location>
        <begin position="127"/>
        <end position="211"/>
    </location>
</feature>
<evidence type="ECO:0000256" key="3">
    <source>
        <dbReference type="ARBA" id="ARBA00011738"/>
    </source>
</evidence>
<dbReference type="InterPro" id="IPR026022">
    <property type="entry name" value="PhoU_dom"/>
</dbReference>
<comment type="subcellular location">
    <subcellularLocation>
        <location evidence="1 8">Cytoplasm</location>
    </subcellularLocation>
</comment>
<comment type="similarity">
    <text evidence="2 8">Belongs to the PhoU family.</text>
</comment>
<dbReference type="KEGG" id="ster:AOA14_13280"/>
<dbReference type="InterPro" id="IPR038078">
    <property type="entry name" value="PhoU-like_sf"/>
</dbReference>
<evidence type="ECO:0000256" key="7">
    <source>
        <dbReference type="ARBA" id="ARBA00056181"/>
    </source>
</evidence>
<keyword evidence="5 8" id="KW-0963">Cytoplasm</keyword>
<dbReference type="GO" id="GO:0006817">
    <property type="term" value="P:phosphate ion transport"/>
    <property type="evidence" value="ECO:0007669"/>
    <property type="project" value="UniProtKB-KW"/>
</dbReference>
<feature type="region of interest" description="Disordered" evidence="9">
    <location>
        <begin position="220"/>
        <end position="240"/>
    </location>
</feature>
<name>A0A142W0T4_9SPHN</name>
<dbReference type="AlphaFoldDB" id="A0A142W0T4"/>